<keyword evidence="1" id="KW-0812">Transmembrane</keyword>
<evidence type="ECO:0000313" key="2">
    <source>
        <dbReference type="EMBL" id="KAE8655145.1"/>
    </source>
</evidence>
<dbReference type="Proteomes" id="UP000436088">
    <property type="component" value="Unassembled WGS sequence"/>
</dbReference>
<reference evidence="2" key="1">
    <citation type="submission" date="2019-09" db="EMBL/GenBank/DDBJ databases">
        <title>Draft genome information of white flower Hibiscus syriacus.</title>
        <authorList>
            <person name="Kim Y.-M."/>
        </authorList>
    </citation>
    <scope>NUCLEOTIDE SEQUENCE [LARGE SCALE GENOMIC DNA]</scope>
    <source>
        <strain evidence="2">YM2019G1</strain>
    </source>
</reference>
<dbReference type="PANTHER" id="PTHR31133">
    <property type="entry name" value="MEMBRANE PROTEIN"/>
    <property type="match status" value="1"/>
</dbReference>
<evidence type="ECO:0000256" key="1">
    <source>
        <dbReference type="SAM" id="Phobius"/>
    </source>
</evidence>
<dbReference type="PANTHER" id="PTHR31133:SF12">
    <property type="entry name" value="MEMBRANE PROTEIN"/>
    <property type="match status" value="1"/>
</dbReference>
<accession>A0A6A2WGR2</accession>
<proteinExistence type="predicted"/>
<evidence type="ECO:0000313" key="3">
    <source>
        <dbReference type="Proteomes" id="UP000436088"/>
    </source>
</evidence>
<dbReference type="InterPro" id="IPR040229">
    <property type="entry name" value="At3g27390-like"/>
</dbReference>
<comment type="caution">
    <text evidence="2">The sequence shown here is derived from an EMBL/GenBank/DDBJ whole genome shotgun (WGS) entry which is preliminary data.</text>
</comment>
<sequence>MASSLLGFHLLKPSDMTTSPRDSFIVLWMEHGTLSKEVALWSDFYDLCFHSYPRNYVNPVSNDLQTLRLPGLIVVGLLGLIVDIPFYTVIAIVKSPYMLFKGWFRLTHDLISREGPFLETVCIPVAGLTILLWPIVVVGSILMAIFSSFFIGLYGSVVVYQERSFKRGVAYVIAMVAEFDEYTNDWLYLREARPSYRKKKGSEIEYSVGGLGGRYSSTSGEPPATLMPTLARSVSVREAIKEVRMVQRPIRDFVEAYDSNRSTPSEFTAFLAVFQGTRYLLEWLKAKNGNEAAIIDIGLPCYSFLQTLLTSIRSGSNDLLMLDDVEINHLNRPKDRILDWFFNPIMVLKEQIRVIKLGDNEVKLLEKMVLFGTNTQRMDAWDNGSSVTQDSLRAAQIEGINRRMIGMARSMSKLPTYRRRFRQVVKDLIAHASEKQGIPLCNYLKSNSSHEQV</sequence>
<dbReference type="EMBL" id="VEPZ02001782">
    <property type="protein sequence ID" value="KAE8655145.1"/>
    <property type="molecule type" value="Genomic_DNA"/>
</dbReference>
<protein>
    <submittedName>
        <fullName evidence="2">Cyclin-dependent kinase inhibitor 1-like isoform X1</fullName>
    </submittedName>
</protein>
<organism evidence="2 3">
    <name type="scientific">Hibiscus syriacus</name>
    <name type="common">Rose of Sharon</name>
    <dbReference type="NCBI Taxonomy" id="106335"/>
    <lineage>
        <taxon>Eukaryota</taxon>
        <taxon>Viridiplantae</taxon>
        <taxon>Streptophyta</taxon>
        <taxon>Embryophyta</taxon>
        <taxon>Tracheophyta</taxon>
        <taxon>Spermatophyta</taxon>
        <taxon>Magnoliopsida</taxon>
        <taxon>eudicotyledons</taxon>
        <taxon>Gunneridae</taxon>
        <taxon>Pentapetalae</taxon>
        <taxon>rosids</taxon>
        <taxon>malvids</taxon>
        <taxon>Malvales</taxon>
        <taxon>Malvaceae</taxon>
        <taxon>Malvoideae</taxon>
        <taxon>Hibiscus</taxon>
    </lineage>
</organism>
<keyword evidence="2" id="KW-0649">Protein kinase inhibitor</keyword>
<feature type="transmembrane region" description="Helical" evidence="1">
    <location>
        <begin position="114"/>
        <end position="135"/>
    </location>
</feature>
<keyword evidence="3" id="KW-1185">Reference proteome</keyword>
<feature type="transmembrane region" description="Helical" evidence="1">
    <location>
        <begin position="69"/>
        <end position="93"/>
    </location>
</feature>
<feature type="transmembrane region" description="Helical" evidence="1">
    <location>
        <begin position="141"/>
        <end position="160"/>
    </location>
</feature>
<keyword evidence="1" id="KW-0472">Membrane</keyword>
<keyword evidence="1" id="KW-1133">Transmembrane helix</keyword>
<dbReference type="AlphaFoldDB" id="A0A6A2WGR2"/>
<name>A0A6A2WGR2_HIBSY</name>
<gene>
    <name evidence="2" type="ORF">F3Y22_tig00117034pilonHSYRG00907</name>
</gene>